<sequence length="126" mass="14654">MGWRLVMALCRGLTFLSPRRPRRRWCSRPSTPVVGAFISPSKWRGFHVSEQIKWSFPPTKPARGHFFWLLFPFRIPSGGKLLVLASFIRPVGKQGAPPANPYPHVTNFLRFRRNVYLCMHALMYSR</sequence>
<proteinExistence type="predicted"/>
<reference evidence="1 2" key="1">
    <citation type="submission" date="2016-07" db="EMBL/GenBank/DDBJ databases">
        <title>Pervasive Adenine N6-methylation of Active Genes in Fungi.</title>
        <authorList>
            <consortium name="DOE Joint Genome Institute"/>
            <person name="Mondo S.J."/>
            <person name="Dannebaum R.O."/>
            <person name="Kuo R.C."/>
            <person name="Labutti K."/>
            <person name="Haridas S."/>
            <person name="Kuo A."/>
            <person name="Salamov A."/>
            <person name="Ahrendt S.R."/>
            <person name="Lipzen A."/>
            <person name="Sullivan W."/>
            <person name="Andreopoulos W.B."/>
            <person name="Clum A."/>
            <person name="Lindquist E."/>
            <person name="Daum C."/>
            <person name="Ramamoorthy G.K."/>
            <person name="Gryganskyi A."/>
            <person name="Culley D."/>
            <person name="Magnuson J.K."/>
            <person name="James T.Y."/>
            <person name="O'Malley M.A."/>
            <person name="Stajich J.E."/>
            <person name="Spatafora J.W."/>
            <person name="Visel A."/>
            <person name="Grigoriev I.V."/>
        </authorList>
    </citation>
    <scope>NUCLEOTIDE SEQUENCE [LARGE SCALE GENOMIC DNA]</scope>
    <source>
        <strain evidence="1 2">PL171</strain>
    </source>
</reference>
<evidence type="ECO:0000313" key="1">
    <source>
        <dbReference type="EMBL" id="ORZ31869.1"/>
    </source>
</evidence>
<dbReference type="Proteomes" id="UP000193411">
    <property type="component" value="Unassembled WGS sequence"/>
</dbReference>
<dbReference type="EMBL" id="MCFL01000054">
    <property type="protein sequence ID" value="ORZ31869.1"/>
    <property type="molecule type" value="Genomic_DNA"/>
</dbReference>
<comment type="caution">
    <text evidence="1">The sequence shown here is derived from an EMBL/GenBank/DDBJ whole genome shotgun (WGS) entry which is preliminary data.</text>
</comment>
<dbReference type="AlphaFoldDB" id="A0A1Y2HBC0"/>
<accession>A0A1Y2HBC0</accession>
<name>A0A1Y2HBC0_9FUNG</name>
<gene>
    <name evidence="1" type="ORF">BCR44DRAFT_190273</name>
</gene>
<keyword evidence="2" id="KW-1185">Reference proteome</keyword>
<evidence type="ECO:0000313" key="2">
    <source>
        <dbReference type="Proteomes" id="UP000193411"/>
    </source>
</evidence>
<protein>
    <submittedName>
        <fullName evidence="1">Uncharacterized protein</fullName>
    </submittedName>
</protein>
<organism evidence="1 2">
    <name type="scientific">Catenaria anguillulae PL171</name>
    <dbReference type="NCBI Taxonomy" id="765915"/>
    <lineage>
        <taxon>Eukaryota</taxon>
        <taxon>Fungi</taxon>
        <taxon>Fungi incertae sedis</taxon>
        <taxon>Blastocladiomycota</taxon>
        <taxon>Blastocladiomycetes</taxon>
        <taxon>Blastocladiales</taxon>
        <taxon>Catenariaceae</taxon>
        <taxon>Catenaria</taxon>
    </lineage>
</organism>